<dbReference type="GO" id="GO:0016139">
    <property type="term" value="P:glycoside catabolic process"/>
    <property type="evidence" value="ECO:0000318"/>
    <property type="project" value="GO_Central"/>
</dbReference>
<dbReference type="Gene3D" id="2.60.120.260">
    <property type="entry name" value="Galactose-binding domain-like"/>
    <property type="match status" value="1"/>
</dbReference>
<dbReference type="GO" id="GO:0006004">
    <property type="term" value="P:fucose metabolic process"/>
    <property type="evidence" value="ECO:0000318"/>
    <property type="project" value="GO_Central"/>
</dbReference>
<keyword evidence="3 6" id="KW-0732">Signal</keyword>
<dbReference type="AlphaFoldDB" id="A9UY68"/>
<evidence type="ECO:0000256" key="3">
    <source>
        <dbReference type="ARBA" id="ARBA00022729"/>
    </source>
</evidence>
<protein>
    <recommendedName>
        <fullName evidence="2">alpha-L-fucosidase</fullName>
        <ecNumber evidence="2">3.2.1.51</ecNumber>
    </recommendedName>
</protein>
<organism evidence="8 9">
    <name type="scientific">Monosiga brevicollis</name>
    <name type="common">Choanoflagellate</name>
    <dbReference type="NCBI Taxonomy" id="81824"/>
    <lineage>
        <taxon>Eukaryota</taxon>
        <taxon>Choanoflagellata</taxon>
        <taxon>Craspedida</taxon>
        <taxon>Salpingoecidae</taxon>
        <taxon>Monosiga</taxon>
    </lineage>
</organism>
<dbReference type="InterPro" id="IPR000933">
    <property type="entry name" value="Glyco_hydro_29"/>
</dbReference>
<feature type="chain" id="PRO_5002744509" description="alpha-L-fucosidase" evidence="6">
    <location>
        <begin position="29"/>
        <end position="574"/>
    </location>
</feature>
<dbReference type="SMART" id="SM00812">
    <property type="entry name" value="Alpha_L_fucos"/>
    <property type="match status" value="1"/>
</dbReference>
<keyword evidence="4" id="KW-0378">Hydrolase</keyword>
<dbReference type="KEGG" id="mbr:MONBRDRAFT_24937"/>
<evidence type="ECO:0000256" key="1">
    <source>
        <dbReference type="ARBA" id="ARBA00007951"/>
    </source>
</evidence>
<keyword evidence="5" id="KW-0326">Glycosidase</keyword>
<accession>A9UY68</accession>
<feature type="domain" description="Glycoside hydrolase family 29 N-terminal" evidence="7">
    <location>
        <begin position="188"/>
        <end position="465"/>
    </location>
</feature>
<dbReference type="GO" id="GO:0004560">
    <property type="term" value="F:alpha-L-fucosidase activity"/>
    <property type="evidence" value="ECO:0000318"/>
    <property type="project" value="GO_Central"/>
</dbReference>
<dbReference type="Proteomes" id="UP000001357">
    <property type="component" value="Unassembled WGS sequence"/>
</dbReference>
<reference evidence="8 9" key="1">
    <citation type="journal article" date="2008" name="Nature">
        <title>The genome of the choanoflagellate Monosiga brevicollis and the origin of metazoans.</title>
        <authorList>
            <consortium name="JGI Sequencing"/>
            <person name="King N."/>
            <person name="Westbrook M.J."/>
            <person name="Young S.L."/>
            <person name="Kuo A."/>
            <person name="Abedin M."/>
            <person name="Chapman J."/>
            <person name="Fairclough S."/>
            <person name="Hellsten U."/>
            <person name="Isogai Y."/>
            <person name="Letunic I."/>
            <person name="Marr M."/>
            <person name="Pincus D."/>
            <person name="Putnam N."/>
            <person name="Rokas A."/>
            <person name="Wright K.J."/>
            <person name="Zuzow R."/>
            <person name="Dirks W."/>
            <person name="Good M."/>
            <person name="Goodstein D."/>
            <person name="Lemons D."/>
            <person name="Li W."/>
            <person name="Lyons J.B."/>
            <person name="Morris A."/>
            <person name="Nichols S."/>
            <person name="Richter D.J."/>
            <person name="Salamov A."/>
            <person name="Bork P."/>
            <person name="Lim W.A."/>
            <person name="Manning G."/>
            <person name="Miller W.T."/>
            <person name="McGinnis W."/>
            <person name="Shapiro H."/>
            <person name="Tjian R."/>
            <person name="Grigoriev I.V."/>
            <person name="Rokhsar D."/>
        </authorList>
    </citation>
    <scope>NUCLEOTIDE SEQUENCE [LARGE SCALE GENOMIC DNA]</scope>
    <source>
        <strain evidence="9">MX1 / ATCC 50154</strain>
    </source>
</reference>
<evidence type="ECO:0000256" key="4">
    <source>
        <dbReference type="ARBA" id="ARBA00022801"/>
    </source>
</evidence>
<dbReference type="STRING" id="81824.A9UY68"/>
<evidence type="ECO:0000259" key="7">
    <source>
        <dbReference type="Pfam" id="PF01120"/>
    </source>
</evidence>
<feature type="signal peptide" evidence="6">
    <location>
        <begin position="1"/>
        <end position="28"/>
    </location>
</feature>
<dbReference type="GO" id="GO:0005764">
    <property type="term" value="C:lysosome"/>
    <property type="evidence" value="ECO:0000318"/>
    <property type="project" value="GO_Central"/>
</dbReference>
<evidence type="ECO:0000313" key="9">
    <source>
        <dbReference type="Proteomes" id="UP000001357"/>
    </source>
</evidence>
<dbReference type="InParanoid" id="A9UY68"/>
<evidence type="ECO:0000256" key="2">
    <source>
        <dbReference type="ARBA" id="ARBA00012662"/>
    </source>
</evidence>
<dbReference type="OMA" id="HFNMNTF"/>
<dbReference type="PANTHER" id="PTHR10030">
    <property type="entry name" value="ALPHA-L-FUCOSIDASE"/>
    <property type="match status" value="1"/>
</dbReference>
<dbReference type="RefSeq" id="XP_001745228.1">
    <property type="nucleotide sequence ID" value="XM_001745176.1"/>
</dbReference>
<dbReference type="EC" id="3.2.1.51" evidence="2"/>
<evidence type="ECO:0000256" key="6">
    <source>
        <dbReference type="SAM" id="SignalP"/>
    </source>
</evidence>
<evidence type="ECO:0000313" key="8">
    <source>
        <dbReference type="EMBL" id="EDQ89806.1"/>
    </source>
</evidence>
<dbReference type="SUPFAM" id="SSF51445">
    <property type="entry name" value="(Trans)glycosidases"/>
    <property type="match status" value="1"/>
</dbReference>
<dbReference type="FunFam" id="3.20.20.80:FF:000436">
    <property type="entry name" value="Predicted protein"/>
    <property type="match status" value="1"/>
</dbReference>
<dbReference type="PANTHER" id="PTHR10030:SF37">
    <property type="entry name" value="ALPHA-L-FUCOSIDASE-RELATED"/>
    <property type="match status" value="1"/>
</dbReference>
<evidence type="ECO:0000256" key="5">
    <source>
        <dbReference type="ARBA" id="ARBA00023295"/>
    </source>
</evidence>
<gene>
    <name evidence="8" type="ORF">MONBRDRAFT_24937</name>
</gene>
<dbReference type="InterPro" id="IPR057739">
    <property type="entry name" value="Glyco_hydro_29_N"/>
</dbReference>
<dbReference type="EMBL" id="CH991549">
    <property type="protein sequence ID" value="EDQ89806.1"/>
    <property type="molecule type" value="Genomic_DNA"/>
</dbReference>
<sequence>MGGIVPVQALLLGVLALCLVRQLPCAAADMPCVLDERGMGSYRFPELPQLKGWVASQETQIVAIDDHRAGLAVVQRHPATATCPKGRATVTQYVCDRALTGVQPRGAEGWLDPWCVTVQRHETQAACRAEWSKMPCATNQVPVPTPEQAAYQRHEIMGLTHFNMATFVEDGDPACNPTNWNVGVHSSHASLFDPTRLNISNWVENYRAVGAKHAVLTAKHGCGFLLWNTSTTLPNGTEYPFAVARSSYPSFQRDVIAEFSSTLGAAGLGYGYYYSTGNNYFLNRDGFKRIGNPLPGQVDLTDEQYNTLVFEHVKELWTRFGSLFEIWFDHGVSADQDQQLAALLKQYQPQVVGFNGQGIMTSPIKWVGTESGLAGYPTWATGCSVAQGDPTASDYCPVGGDTYVQNGHWFWRPGFALRSVQQMVEVYHMTVGNNQVLELDFAIDDTGNVPSDASAVYHALGAWARACYGMPVANMSGNSSSVLLTLPSPATPVDRFILQEDIDFGERVRQWHIDVQVETGDWMPFANGTAIGHKRIVLGSGPSSSLTAARLTVDSAVASPVILAFAAFKPCPDP</sequence>
<dbReference type="Gene3D" id="3.20.20.80">
    <property type="entry name" value="Glycosidases"/>
    <property type="match status" value="1"/>
</dbReference>
<dbReference type="GeneID" id="5890501"/>
<comment type="similarity">
    <text evidence="1">Belongs to the glycosyl hydrolase 29 family.</text>
</comment>
<name>A9UY68_MONBE</name>
<dbReference type="eggNOG" id="KOG3340">
    <property type="taxonomic scope" value="Eukaryota"/>
</dbReference>
<dbReference type="InterPro" id="IPR017853">
    <property type="entry name" value="GH"/>
</dbReference>
<keyword evidence="9" id="KW-1185">Reference proteome</keyword>
<dbReference type="Pfam" id="PF01120">
    <property type="entry name" value="Alpha_L_fucos"/>
    <property type="match status" value="1"/>
</dbReference>
<proteinExistence type="inferred from homology"/>